<keyword evidence="5" id="KW-1185">Reference proteome</keyword>
<dbReference type="AlphaFoldDB" id="A0A212CB84"/>
<keyword evidence="2" id="KW-0812">Transmembrane</keyword>
<evidence type="ECO:0000313" key="5">
    <source>
        <dbReference type="Proteomes" id="UP000242450"/>
    </source>
</evidence>
<dbReference type="EMBL" id="MKHE01000023">
    <property type="protein sequence ID" value="OWK03249.1"/>
    <property type="molecule type" value="Genomic_DNA"/>
</dbReference>
<evidence type="ECO:0000256" key="2">
    <source>
        <dbReference type="SAM" id="Phobius"/>
    </source>
</evidence>
<reference evidence="4 5" key="1">
    <citation type="journal article" date="2018" name="Mol. Genet. Genomics">
        <title>The red deer Cervus elaphus genome CerEla1.0: sequencing, annotating, genes, and chromosomes.</title>
        <authorList>
            <person name="Bana N.A."/>
            <person name="Nyiri A."/>
            <person name="Nagy J."/>
            <person name="Frank K."/>
            <person name="Nagy T."/>
            <person name="Steger V."/>
            <person name="Schiller M."/>
            <person name="Lakatos P."/>
            <person name="Sugar L."/>
            <person name="Horn P."/>
            <person name="Barta E."/>
            <person name="Orosz L."/>
        </authorList>
    </citation>
    <scope>NUCLEOTIDE SEQUENCE [LARGE SCALE GENOMIC DNA]</scope>
    <source>
        <strain evidence="4">Hungarian</strain>
    </source>
</reference>
<dbReference type="InterPro" id="IPR056768">
    <property type="entry name" value="THU_Piezo"/>
</dbReference>
<dbReference type="Pfam" id="PF23188">
    <property type="entry name" value="THU_Piezo1"/>
    <property type="match status" value="1"/>
</dbReference>
<protein>
    <recommendedName>
        <fullName evidence="3">Piezo transmembrane helical unit domain-containing protein</fullName>
    </recommendedName>
</protein>
<comment type="caution">
    <text evidence="4">The sequence shown here is derived from an EMBL/GenBank/DDBJ whole genome shotgun (WGS) entry which is preliminary data.</text>
</comment>
<evidence type="ECO:0000313" key="4">
    <source>
        <dbReference type="EMBL" id="OWK03249.1"/>
    </source>
</evidence>
<accession>A0A212CB84</accession>
<dbReference type="InterPro" id="IPR027272">
    <property type="entry name" value="Piezo"/>
</dbReference>
<dbReference type="OrthoDB" id="303066at2759"/>
<feature type="domain" description="Piezo transmembrane helical unit" evidence="3">
    <location>
        <begin position="71"/>
        <end position="188"/>
    </location>
</feature>
<keyword evidence="2" id="KW-1133">Transmembrane helix</keyword>
<dbReference type="PANTHER" id="PTHR47049:SF7">
    <property type="entry name" value="PIEZO-TYPE MECHANOSENSITIVE ION CHANNEL COMPONENT 2 ISOFORM X1"/>
    <property type="match status" value="1"/>
</dbReference>
<name>A0A212CB84_CEREH</name>
<proteinExistence type="predicted"/>
<evidence type="ECO:0000256" key="1">
    <source>
        <dbReference type="SAM" id="MobiDB-lite"/>
    </source>
</evidence>
<dbReference type="GO" id="GO:0016020">
    <property type="term" value="C:membrane"/>
    <property type="evidence" value="ECO:0007669"/>
    <property type="project" value="InterPro"/>
</dbReference>
<organism evidence="4 5">
    <name type="scientific">Cervus elaphus hippelaphus</name>
    <name type="common">European red deer</name>
    <dbReference type="NCBI Taxonomy" id="46360"/>
    <lineage>
        <taxon>Eukaryota</taxon>
        <taxon>Metazoa</taxon>
        <taxon>Chordata</taxon>
        <taxon>Craniata</taxon>
        <taxon>Vertebrata</taxon>
        <taxon>Euteleostomi</taxon>
        <taxon>Mammalia</taxon>
        <taxon>Eutheria</taxon>
        <taxon>Laurasiatheria</taxon>
        <taxon>Artiodactyla</taxon>
        <taxon>Ruminantia</taxon>
        <taxon>Pecora</taxon>
        <taxon>Cervidae</taxon>
        <taxon>Cervinae</taxon>
        <taxon>Cervus</taxon>
    </lineage>
</organism>
<sequence length="290" mass="32644">MSFEAKAQSISHQKFFKNDVFRAYRGHRDARYLPPSRLPPEEDELEQSDRFYRSLPRLVKLTFALHQAAVAKSETLCYLVIILNHTLSASILSMVLPILSFLWAMLSVPRPSKRFWMAAIYYTEATVVVKYFSQFGLFPWTTKRYAGINREKPFSLPNILGVEKRDGSELGDLVQLLALFFHRSTLQRWWCELLMPMSSSCPPGLGAVGSAAMRPGSLQGGEKEQEAEKKCQWRGSRRWAPPETGRPGPLLPGAAIVPTSPQMGLLEALVGHGTQRVTWLPSFYSSVGPL</sequence>
<gene>
    <name evidence="4" type="ORF">Celaphus_00007796</name>
</gene>
<dbReference type="Proteomes" id="UP000242450">
    <property type="component" value="Chromosome 23"/>
</dbReference>
<feature type="transmembrane region" description="Helical" evidence="2">
    <location>
        <begin position="87"/>
        <end position="108"/>
    </location>
</feature>
<feature type="compositionally biased region" description="Basic and acidic residues" evidence="1">
    <location>
        <begin position="221"/>
        <end position="231"/>
    </location>
</feature>
<feature type="region of interest" description="Disordered" evidence="1">
    <location>
        <begin position="216"/>
        <end position="252"/>
    </location>
</feature>
<dbReference type="PANTHER" id="PTHR47049">
    <property type="entry name" value="PIEZO-TYPE MECHANOSENSITIVE ION CHANNEL HOMOLOG"/>
    <property type="match status" value="1"/>
</dbReference>
<keyword evidence="2" id="KW-0472">Membrane</keyword>
<dbReference type="GO" id="GO:0008381">
    <property type="term" value="F:mechanosensitive monoatomic ion channel activity"/>
    <property type="evidence" value="ECO:0007669"/>
    <property type="project" value="InterPro"/>
</dbReference>
<evidence type="ECO:0000259" key="3">
    <source>
        <dbReference type="Pfam" id="PF23188"/>
    </source>
</evidence>